<comment type="caution">
    <text evidence="1">The sequence shown here is derived from an EMBL/GenBank/DDBJ whole genome shotgun (WGS) entry which is preliminary data.</text>
</comment>
<proteinExistence type="predicted"/>
<name>A0A918F730_9DEIO</name>
<dbReference type="Pfam" id="PF08798">
    <property type="entry name" value="CRISPR_assoc"/>
    <property type="match status" value="1"/>
</dbReference>
<reference evidence="1" key="1">
    <citation type="journal article" date="2014" name="Int. J. Syst. Evol. Microbiol.">
        <title>Complete genome sequence of Corynebacterium casei LMG S-19264T (=DSM 44701T), isolated from a smear-ripened cheese.</title>
        <authorList>
            <consortium name="US DOE Joint Genome Institute (JGI-PGF)"/>
            <person name="Walter F."/>
            <person name="Albersmeier A."/>
            <person name="Kalinowski J."/>
            <person name="Ruckert C."/>
        </authorList>
    </citation>
    <scope>NUCLEOTIDE SEQUENCE</scope>
    <source>
        <strain evidence="1">JCM 31311</strain>
    </source>
</reference>
<dbReference type="Gene3D" id="3.30.70.1200">
    <property type="entry name" value="Crispr-associated protein, domain 1"/>
    <property type="match status" value="1"/>
</dbReference>
<reference evidence="1" key="2">
    <citation type="submission" date="2020-09" db="EMBL/GenBank/DDBJ databases">
        <authorList>
            <person name="Sun Q."/>
            <person name="Ohkuma M."/>
        </authorList>
    </citation>
    <scope>NUCLEOTIDE SEQUENCE</scope>
    <source>
        <strain evidence="1">JCM 31311</strain>
    </source>
</reference>
<dbReference type="NCBIfam" id="TIGR01907">
    <property type="entry name" value="casE_Cse3"/>
    <property type="match status" value="1"/>
</dbReference>
<dbReference type="EMBL" id="BMQL01000013">
    <property type="protein sequence ID" value="GGR11459.1"/>
    <property type="molecule type" value="Genomic_DNA"/>
</dbReference>
<protein>
    <submittedName>
        <fullName evidence="1">CRISPR-associated endoribonuclease Cse3</fullName>
    </submittedName>
</protein>
<dbReference type="InterPro" id="IPR010179">
    <property type="entry name" value="CRISPR-assoc_prot_Cse3"/>
</dbReference>
<keyword evidence="2" id="KW-1185">Reference proteome</keyword>
<dbReference type="Gene3D" id="3.30.70.1210">
    <property type="entry name" value="Crispr-associated protein, domain 2"/>
    <property type="match status" value="1"/>
</dbReference>
<accession>A0A918F730</accession>
<dbReference type="Proteomes" id="UP000603865">
    <property type="component" value="Unassembled WGS sequence"/>
</dbReference>
<gene>
    <name evidence="1" type="primary">cse3</name>
    <name evidence="1" type="ORF">GCM10008957_25350</name>
</gene>
<sequence length="217" mass="24431">MHLSRLTLNPRNRQVQSDLRNPYDLHRTLTFGWADEGQELPTGERVLWRLDAEQPPTLLVQSVTTPDWSRLMSRHPGYLDTFKVTALDPARLDALSQPEGRYRFRLRANPTVTKREDQEGEARNQKPKRYGLYSADAQAQWLVGLAARSGFVAERFEIVSSERFRARKGKALVTLAAATFEGELRVTDAPQLRAALQHGLGHGRAFGMGLLSLAPLS</sequence>
<dbReference type="SMART" id="SM01101">
    <property type="entry name" value="CRISPR_assoc"/>
    <property type="match status" value="1"/>
</dbReference>
<evidence type="ECO:0000313" key="1">
    <source>
        <dbReference type="EMBL" id="GGR11459.1"/>
    </source>
</evidence>
<dbReference type="CDD" id="cd09727">
    <property type="entry name" value="Cas6_I-E"/>
    <property type="match status" value="1"/>
</dbReference>
<dbReference type="AlphaFoldDB" id="A0A918F730"/>
<dbReference type="SUPFAM" id="SSF117987">
    <property type="entry name" value="CRISPR-associated protein"/>
    <property type="match status" value="2"/>
</dbReference>
<dbReference type="RefSeq" id="WP_189090882.1">
    <property type="nucleotide sequence ID" value="NZ_BMQL01000013.1"/>
</dbReference>
<organism evidence="1 2">
    <name type="scientific">Deinococcus ruber</name>
    <dbReference type="NCBI Taxonomy" id="1848197"/>
    <lineage>
        <taxon>Bacteria</taxon>
        <taxon>Thermotogati</taxon>
        <taxon>Deinococcota</taxon>
        <taxon>Deinococci</taxon>
        <taxon>Deinococcales</taxon>
        <taxon>Deinococcaceae</taxon>
        <taxon>Deinococcus</taxon>
    </lineage>
</organism>
<evidence type="ECO:0000313" key="2">
    <source>
        <dbReference type="Proteomes" id="UP000603865"/>
    </source>
</evidence>